<dbReference type="GO" id="GO:0043488">
    <property type="term" value="P:regulation of mRNA stability"/>
    <property type="evidence" value="ECO:0007669"/>
    <property type="project" value="InterPro"/>
</dbReference>
<accession>A0A4D6M5P1</accession>
<proteinExistence type="predicted"/>
<dbReference type="Gramene" id="Vigun01g039900.1.v1.2">
    <property type="protein sequence ID" value="Vigun01g039900.1.v1.2"/>
    <property type="gene ID" value="Vigun01g039900.v1.2"/>
</dbReference>
<dbReference type="PANTHER" id="PTHR14738:SF32">
    <property type="entry name" value="RNA BINDING (RRM_RBD_RNP MOTIFS) FAMILY PROTEIN"/>
    <property type="match status" value="1"/>
</dbReference>
<dbReference type="Proteomes" id="UP000501690">
    <property type="component" value="Linkage Group LG6"/>
</dbReference>
<dbReference type="InterPro" id="IPR035979">
    <property type="entry name" value="RBD_domain_sf"/>
</dbReference>
<feature type="compositionally biased region" description="Basic and acidic residues" evidence="2">
    <location>
        <begin position="138"/>
        <end position="149"/>
    </location>
</feature>
<dbReference type="GO" id="GO:0005737">
    <property type="term" value="C:cytoplasm"/>
    <property type="evidence" value="ECO:0007669"/>
    <property type="project" value="TreeGrafter"/>
</dbReference>
<dbReference type="Gene3D" id="1.20.1390.10">
    <property type="entry name" value="PWI domain"/>
    <property type="match status" value="1"/>
</dbReference>
<dbReference type="FunFam" id="3.30.70.330:FF:000616">
    <property type="entry name" value="RNA binding (RRM/RBD/RNP motifs) family protein"/>
    <property type="match status" value="1"/>
</dbReference>
<protein>
    <submittedName>
        <fullName evidence="4">Polyadenylate-binding protein 2</fullName>
    </submittedName>
</protein>
<feature type="region of interest" description="Disordered" evidence="2">
    <location>
        <begin position="438"/>
        <end position="457"/>
    </location>
</feature>
<dbReference type="PROSITE" id="PS50102">
    <property type="entry name" value="RRM"/>
    <property type="match status" value="1"/>
</dbReference>
<keyword evidence="5" id="KW-1185">Reference proteome</keyword>
<gene>
    <name evidence="4" type="ORF">DEO72_LG6g507</name>
</gene>
<dbReference type="OrthoDB" id="4726at2759"/>
<dbReference type="SMART" id="SM00360">
    <property type="entry name" value="RRM"/>
    <property type="match status" value="1"/>
</dbReference>
<feature type="region of interest" description="Disordered" evidence="2">
    <location>
        <begin position="489"/>
        <end position="509"/>
    </location>
</feature>
<evidence type="ECO:0000313" key="4">
    <source>
        <dbReference type="EMBL" id="QCD95811.1"/>
    </source>
</evidence>
<dbReference type="GO" id="GO:0008143">
    <property type="term" value="F:poly(A) binding"/>
    <property type="evidence" value="ECO:0007669"/>
    <property type="project" value="InterPro"/>
</dbReference>
<evidence type="ECO:0000256" key="2">
    <source>
        <dbReference type="SAM" id="MobiDB-lite"/>
    </source>
</evidence>
<evidence type="ECO:0000259" key="3">
    <source>
        <dbReference type="PROSITE" id="PS50102"/>
    </source>
</evidence>
<dbReference type="EMBL" id="CP039350">
    <property type="protein sequence ID" value="QCD95811.1"/>
    <property type="molecule type" value="Genomic_DNA"/>
</dbReference>
<dbReference type="Gene3D" id="3.30.70.330">
    <property type="match status" value="1"/>
</dbReference>
<dbReference type="FunFam" id="1.20.1390.10:FF:000005">
    <property type="entry name" value="RNA binding (RRM/RBD/RNP motifs) family protein"/>
    <property type="match status" value="1"/>
</dbReference>
<dbReference type="InterPro" id="IPR002483">
    <property type="entry name" value="PWI_dom"/>
</dbReference>
<evidence type="ECO:0000313" key="5">
    <source>
        <dbReference type="Proteomes" id="UP000501690"/>
    </source>
</evidence>
<dbReference type="InterPro" id="IPR040366">
    <property type="entry name" value="Nab2/ZC3H14"/>
</dbReference>
<feature type="region of interest" description="Disordered" evidence="2">
    <location>
        <begin position="640"/>
        <end position="691"/>
    </location>
</feature>
<dbReference type="InterPro" id="IPR012677">
    <property type="entry name" value="Nucleotide-bd_a/b_plait_sf"/>
</dbReference>
<dbReference type="Pfam" id="PF01480">
    <property type="entry name" value="PWI"/>
    <property type="match status" value="1"/>
</dbReference>
<feature type="compositionally biased region" description="Basic and acidic residues" evidence="2">
    <location>
        <begin position="191"/>
        <end position="202"/>
    </location>
</feature>
<dbReference type="GO" id="GO:0005634">
    <property type="term" value="C:nucleus"/>
    <property type="evidence" value="ECO:0007669"/>
    <property type="project" value="TreeGrafter"/>
</dbReference>
<name>A0A4D6M5P1_VIGUN</name>
<dbReference type="Pfam" id="PF00076">
    <property type="entry name" value="RRM_1"/>
    <property type="match status" value="1"/>
</dbReference>
<feature type="compositionally biased region" description="Polar residues" evidence="2">
    <location>
        <begin position="650"/>
        <end position="662"/>
    </location>
</feature>
<dbReference type="PANTHER" id="PTHR14738">
    <property type="entry name" value="ZINC FINGER CCCH DOMAIN-CONTAINING PROTEIN 14"/>
    <property type="match status" value="1"/>
</dbReference>
<feature type="region of interest" description="Disordered" evidence="2">
    <location>
        <begin position="110"/>
        <end position="204"/>
    </location>
</feature>
<organism evidence="4 5">
    <name type="scientific">Vigna unguiculata</name>
    <name type="common">Cowpea</name>
    <dbReference type="NCBI Taxonomy" id="3917"/>
    <lineage>
        <taxon>Eukaryota</taxon>
        <taxon>Viridiplantae</taxon>
        <taxon>Streptophyta</taxon>
        <taxon>Embryophyta</taxon>
        <taxon>Tracheophyta</taxon>
        <taxon>Spermatophyta</taxon>
        <taxon>Magnoliopsida</taxon>
        <taxon>eudicotyledons</taxon>
        <taxon>Gunneridae</taxon>
        <taxon>Pentapetalae</taxon>
        <taxon>rosids</taxon>
        <taxon>fabids</taxon>
        <taxon>Fabales</taxon>
        <taxon>Fabaceae</taxon>
        <taxon>Papilionoideae</taxon>
        <taxon>50 kb inversion clade</taxon>
        <taxon>NPAAA clade</taxon>
        <taxon>indigoferoid/millettioid clade</taxon>
        <taxon>Phaseoleae</taxon>
        <taxon>Vigna</taxon>
    </lineage>
</organism>
<sequence>MGSDDRDGNRLIKANFTADGAAKLKESVMEKLKEFMGDYSDDTLVDYVIVLLRNGRRKEQARNDLNVFLGENSDSFVSWLWDHLDLHLDLYVQPEVLLNEAPKKSIVSEVQAGGDDSQHLNSVSERGKSNKLSRSRHNKDWKGLMRGDAEPPPVRSSVVDNSHLEEKGRPEANYGQRSLSPKPPVQRKRGRADEQQRTKRESVSQVNIAAPRRLLQFAVRDAVATSRTANSGMLEPSLKRLRSVVSTSAGDSAMVERPQRMQLASRVANPMATVIKAVAEAAEDVIKSKSSGSVFDRLGRGMDTSDDNRQLEDSYQHQEQNHLFSSHGTDYNGQYAANTPMLGHETGYPSDSNSSDNEVYDDINTMGRRMSGTSQISPSVGSRGNDSVMMQYSLAKTVDDSLHLKRNQEREQHDASPNTSHKIVNIFSVNVNTWKPPKRQEPREVEELDGNKAFYNERGPRSSLRLVKEHANTQNVSNGNVNAALDAQKESSKAHLTASGSNAAGRPSEDVDSRTIFVSNVHFAATKDGLSRHFNRFGEVLKVIIVTDAATGQPKGSAYVEFMRKDAADNALSLDGTSFMSRILKVVKKSAAHHESGPAIAWPRIFRGSAFPSARFSRHPFPRGIPGAFRARPPMKLGARSLQWKRDAQGSDNSSSYMNTGSVAAPAAAPATRGFTYVRTESKPESSLGTT</sequence>
<keyword evidence="1" id="KW-0694">RNA-binding</keyword>
<reference evidence="4 5" key="1">
    <citation type="submission" date="2019-04" db="EMBL/GenBank/DDBJ databases">
        <title>An improved genome assembly and genetic linkage map for asparagus bean, Vigna unguiculata ssp. sesquipedialis.</title>
        <authorList>
            <person name="Xia Q."/>
            <person name="Zhang R."/>
            <person name="Dong Y."/>
        </authorList>
    </citation>
    <scope>NUCLEOTIDE SEQUENCE [LARGE SCALE GENOMIC DNA]</scope>
    <source>
        <tissue evidence="4">Leaf</tissue>
    </source>
</reference>
<feature type="domain" description="RRM" evidence="3">
    <location>
        <begin position="514"/>
        <end position="591"/>
    </location>
</feature>
<dbReference type="AlphaFoldDB" id="A0A4D6M5P1"/>
<dbReference type="Gramene" id="Vigun01g039900.2.v1.2">
    <property type="protein sequence ID" value="Vigun01g039900.2.v1.2"/>
    <property type="gene ID" value="Vigun01g039900.v1.2"/>
</dbReference>
<dbReference type="InterPro" id="IPR000504">
    <property type="entry name" value="RRM_dom"/>
</dbReference>
<dbReference type="SUPFAM" id="SSF54928">
    <property type="entry name" value="RNA-binding domain, RBD"/>
    <property type="match status" value="1"/>
</dbReference>
<evidence type="ECO:0000256" key="1">
    <source>
        <dbReference type="PROSITE-ProRule" id="PRU00176"/>
    </source>
</evidence>